<keyword evidence="1" id="KW-0472">Membrane</keyword>
<feature type="transmembrane region" description="Helical" evidence="1">
    <location>
        <begin position="67"/>
        <end position="89"/>
    </location>
</feature>
<dbReference type="InterPro" id="IPR052728">
    <property type="entry name" value="O2_lipid_transport_reg"/>
</dbReference>
<comment type="caution">
    <text evidence="3">The sequence shown here is derived from an EMBL/GenBank/DDBJ whole genome shotgun (WGS) entry which is preliminary data.</text>
</comment>
<feature type="domain" description="Acyltransferase 3" evidence="2">
    <location>
        <begin position="2"/>
        <end position="294"/>
    </location>
</feature>
<dbReference type="EMBL" id="JAIZAY010000022">
    <property type="protein sequence ID" value="KAJ8020507.1"/>
    <property type="molecule type" value="Genomic_DNA"/>
</dbReference>
<dbReference type="Pfam" id="PF01757">
    <property type="entry name" value="Acyl_transf_3"/>
    <property type="match status" value="1"/>
</dbReference>
<organism evidence="3 4">
    <name type="scientific">Holothuria leucospilota</name>
    <name type="common">Black long sea cucumber</name>
    <name type="synonym">Mertensiothuria leucospilota</name>
    <dbReference type="NCBI Taxonomy" id="206669"/>
    <lineage>
        <taxon>Eukaryota</taxon>
        <taxon>Metazoa</taxon>
        <taxon>Echinodermata</taxon>
        <taxon>Eleutherozoa</taxon>
        <taxon>Echinozoa</taxon>
        <taxon>Holothuroidea</taxon>
        <taxon>Aspidochirotacea</taxon>
        <taxon>Aspidochirotida</taxon>
        <taxon>Holothuriidae</taxon>
        <taxon>Holothuria</taxon>
    </lineage>
</organism>
<feature type="transmembrane region" description="Helical" evidence="1">
    <location>
        <begin position="7"/>
        <end position="25"/>
    </location>
</feature>
<keyword evidence="1" id="KW-1133">Transmembrane helix</keyword>
<feature type="transmembrane region" description="Helical" evidence="1">
    <location>
        <begin position="149"/>
        <end position="166"/>
    </location>
</feature>
<keyword evidence="1" id="KW-0812">Transmembrane</keyword>
<evidence type="ECO:0000313" key="4">
    <source>
        <dbReference type="Proteomes" id="UP001152320"/>
    </source>
</evidence>
<sequence>MHRYCRLTPVYMLSIGVWVSLLVHLEEGPYIRDYYQRNRDTCATYWWTNLLYINNFFSFPTKQCMPWSWYLANDWQFFFISPLFLVLLSKRKFRKFGVIALVVVTVLSGTVTAVLIGHWGFPLGNLLRGEGTASVDIDDRVYAKPWTRIQTYTLGMLVGYILYRIKDQKYRIPLIKNLIGWTLSFSIMFALVFGLYSSGEESSLPGWFGAIWHGIDRILFTSCVAWIIFACVTGNGGPVNSFLSSGLFIPLSRLTYCCYLLHPMIINAYLYSKKVSFHWSHMEMVSYCMLHFVVKSCIYRQSEVKAPHSGCLFCRRGRGLG</sequence>
<feature type="transmembrane region" description="Helical" evidence="1">
    <location>
        <begin position="178"/>
        <end position="198"/>
    </location>
</feature>
<dbReference type="PANTHER" id="PTHR11161:SF0">
    <property type="entry name" value="O-ACYLTRANSFERASE LIKE PROTEIN"/>
    <property type="match status" value="1"/>
</dbReference>
<feature type="transmembrane region" description="Helical" evidence="1">
    <location>
        <begin position="96"/>
        <end position="121"/>
    </location>
</feature>
<feature type="transmembrane region" description="Helical" evidence="1">
    <location>
        <begin position="251"/>
        <end position="271"/>
    </location>
</feature>
<accession>A0A9Q1BDD7</accession>
<reference evidence="3" key="1">
    <citation type="submission" date="2021-10" db="EMBL/GenBank/DDBJ databases">
        <title>Tropical sea cucumber genome reveals ecological adaptation and Cuvierian tubules defense mechanism.</title>
        <authorList>
            <person name="Chen T."/>
        </authorList>
    </citation>
    <scope>NUCLEOTIDE SEQUENCE</scope>
    <source>
        <strain evidence="3">Nanhai2018</strain>
        <tissue evidence="3">Muscle</tissue>
    </source>
</reference>
<dbReference type="OrthoDB" id="10006435at2759"/>
<dbReference type="InterPro" id="IPR002656">
    <property type="entry name" value="Acyl_transf_3_dom"/>
</dbReference>
<feature type="transmembrane region" description="Helical" evidence="1">
    <location>
        <begin position="218"/>
        <end position="239"/>
    </location>
</feature>
<dbReference type="AlphaFoldDB" id="A0A9Q1BDD7"/>
<protein>
    <submittedName>
        <fullName evidence="3">Nose resistant to fluoxetine protein 6</fullName>
    </submittedName>
</protein>
<gene>
    <name evidence="3" type="ORF">HOLleu_40117</name>
</gene>
<dbReference type="PANTHER" id="PTHR11161">
    <property type="entry name" value="O-ACYLTRANSFERASE"/>
    <property type="match status" value="1"/>
</dbReference>
<name>A0A9Q1BDD7_HOLLE</name>
<dbReference type="GO" id="GO:0016747">
    <property type="term" value="F:acyltransferase activity, transferring groups other than amino-acyl groups"/>
    <property type="evidence" value="ECO:0007669"/>
    <property type="project" value="InterPro"/>
</dbReference>
<evidence type="ECO:0000256" key="1">
    <source>
        <dbReference type="SAM" id="Phobius"/>
    </source>
</evidence>
<dbReference type="Proteomes" id="UP001152320">
    <property type="component" value="Chromosome 22"/>
</dbReference>
<keyword evidence="4" id="KW-1185">Reference proteome</keyword>
<proteinExistence type="predicted"/>
<evidence type="ECO:0000313" key="3">
    <source>
        <dbReference type="EMBL" id="KAJ8020507.1"/>
    </source>
</evidence>
<evidence type="ECO:0000259" key="2">
    <source>
        <dbReference type="Pfam" id="PF01757"/>
    </source>
</evidence>